<sequence>MVQTQEKSRYSNHACLSPMEGVNNDLYDCEQNAFVQTYSLSVMKASRNHEGFVKDIFNC</sequence>
<dbReference type="Proteomes" id="UP000184048">
    <property type="component" value="Unassembled WGS sequence"/>
</dbReference>
<organism evidence="1 2">
    <name type="scientific">Flavisolibacter ginsengisoli DSM 18119</name>
    <dbReference type="NCBI Taxonomy" id="1121884"/>
    <lineage>
        <taxon>Bacteria</taxon>
        <taxon>Pseudomonadati</taxon>
        <taxon>Bacteroidota</taxon>
        <taxon>Chitinophagia</taxon>
        <taxon>Chitinophagales</taxon>
        <taxon>Chitinophagaceae</taxon>
        <taxon>Flavisolibacter</taxon>
    </lineage>
</organism>
<name>A0A1M5GJP3_9BACT</name>
<evidence type="ECO:0000313" key="1">
    <source>
        <dbReference type="EMBL" id="SHG03741.1"/>
    </source>
</evidence>
<gene>
    <name evidence="1" type="ORF">SAMN02745131_04165</name>
</gene>
<dbReference type="EMBL" id="FQUU01000034">
    <property type="protein sequence ID" value="SHG03741.1"/>
    <property type="molecule type" value="Genomic_DNA"/>
</dbReference>
<proteinExistence type="predicted"/>
<accession>A0A1M5GJP3</accession>
<protein>
    <submittedName>
        <fullName evidence="1">Uncharacterized protein</fullName>
    </submittedName>
</protein>
<evidence type="ECO:0000313" key="2">
    <source>
        <dbReference type="Proteomes" id="UP000184048"/>
    </source>
</evidence>
<keyword evidence="2" id="KW-1185">Reference proteome</keyword>
<reference evidence="1 2" key="1">
    <citation type="submission" date="2016-11" db="EMBL/GenBank/DDBJ databases">
        <authorList>
            <person name="Jaros S."/>
            <person name="Januszkiewicz K."/>
            <person name="Wedrychowicz H."/>
        </authorList>
    </citation>
    <scope>NUCLEOTIDE SEQUENCE [LARGE SCALE GENOMIC DNA]</scope>
    <source>
        <strain evidence="1 2">DSM 18119</strain>
    </source>
</reference>
<dbReference type="AlphaFoldDB" id="A0A1M5GJP3"/>